<organism evidence="1 2">
    <name type="scientific">Cedecea lapagei</name>
    <dbReference type="NCBI Taxonomy" id="158823"/>
    <lineage>
        <taxon>Bacteria</taxon>
        <taxon>Pseudomonadati</taxon>
        <taxon>Pseudomonadota</taxon>
        <taxon>Gammaproteobacteria</taxon>
        <taxon>Enterobacterales</taxon>
        <taxon>Enterobacteriaceae</taxon>
        <taxon>Cedecea</taxon>
    </lineage>
</organism>
<dbReference type="RefSeq" id="WP_126355799.1">
    <property type="nucleotide sequence ID" value="NZ_LR134201.1"/>
</dbReference>
<proteinExistence type="predicted"/>
<evidence type="ECO:0000313" key="1">
    <source>
        <dbReference type="EMBL" id="VEB96524.1"/>
    </source>
</evidence>
<gene>
    <name evidence="1" type="ORF">NCTC11466_01680</name>
</gene>
<dbReference type="OrthoDB" id="9179784at2"/>
<name>A0A3S4IH51_9ENTR</name>
<dbReference type="EMBL" id="LR134201">
    <property type="protein sequence ID" value="VEB96524.1"/>
    <property type="molecule type" value="Genomic_DNA"/>
</dbReference>
<reference evidence="1 2" key="1">
    <citation type="submission" date="2018-12" db="EMBL/GenBank/DDBJ databases">
        <authorList>
            <consortium name="Pathogen Informatics"/>
        </authorList>
    </citation>
    <scope>NUCLEOTIDE SEQUENCE [LARGE SCALE GENOMIC DNA]</scope>
    <source>
        <strain evidence="1 2">NCTC11466</strain>
    </source>
</reference>
<sequence length="639" mass="71574">MSPQLEYPYLLMAPNYRESSLGIQVMHRLCHNINEAGGRAWMVGCTVNPQWNTPALTNEEYQTLLSGDLPWIAVYPEVVSGNPLSAPICVRYMLNREGVIAGNTIDAGPDDLFFWYRAEFAEKEATPDLLKIESYDIDLFQDEGGVRDRDLLYVNRVPEDRIDWARLPANITVLSMRNPLSFEQLAAVLKRGRRLYTYESSGTCILAMLCGCPVIGLEAQGYEKYALNESFLSDYGEYSFTKTDTPESLNQVRQHMGEFRENFLTQRAVTDRQFEVFLQLSQREAGKLSQRQYLSTLAGWVKHRSLPVLPDVLNANRKMPRLLVVINQNESSHEAVSETLNSLLPQLVSSPGSRVLVVGQSLDNCSADECVEFVAEHDWKRRVQRYAERAAFDWLHCIDAGVTYAAEGLTLCARALLSVGSCKAIYPDEVLLSQDGGYKPAFKPDFNLDLFLSSPHRYLRRGFIERQALLDVGGISSAFSGAFEFDLAVKLFSRFDIAALGHFSELVSVVPEAIFDMTNEREEQQILEAYLSNRGFVAAQVLRKSSSGVWKISYGSPSAEMVSVLMLAGDTPALLTRCVVSFIQTTPWTHYEIIIVQPHTVNEAMRQAIAHLVESYPACVRGACYDGNAKPSEDVEPGD</sequence>
<protein>
    <submittedName>
        <fullName evidence="1">Uncharacterized protein</fullName>
    </submittedName>
</protein>
<dbReference type="Proteomes" id="UP000274122">
    <property type="component" value="Chromosome"/>
</dbReference>
<keyword evidence="2" id="KW-1185">Reference proteome</keyword>
<evidence type="ECO:0000313" key="2">
    <source>
        <dbReference type="Proteomes" id="UP000274122"/>
    </source>
</evidence>
<dbReference type="SUPFAM" id="SSF53448">
    <property type="entry name" value="Nucleotide-diphospho-sugar transferases"/>
    <property type="match status" value="1"/>
</dbReference>
<dbReference type="AlphaFoldDB" id="A0A3S4IH51"/>
<dbReference type="KEGG" id="clap:NCTC11466_01680"/>
<accession>A0A3S4IH51</accession>
<dbReference type="InterPro" id="IPR029044">
    <property type="entry name" value="Nucleotide-diphossugar_trans"/>
</dbReference>